<evidence type="ECO:0000259" key="1">
    <source>
        <dbReference type="PROSITE" id="PS51192"/>
    </source>
</evidence>
<organism evidence="2 3">
    <name type="scientific">Haloquadratum walsbyi (strain DSM 16854 / JCM 12705 / C23)</name>
    <dbReference type="NCBI Taxonomy" id="768065"/>
    <lineage>
        <taxon>Archaea</taxon>
        <taxon>Methanobacteriati</taxon>
        <taxon>Methanobacteriota</taxon>
        <taxon>Stenosarchaea group</taxon>
        <taxon>Halobacteria</taxon>
        <taxon>Halobacteriales</taxon>
        <taxon>Haloferacaceae</taxon>
        <taxon>Haloquadratum</taxon>
    </lineage>
</organism>
<reference evidence="2 3" key="1">
    <citation type="journal article" date="2011" name="PLoS ONE">
        <title>Haloquadratum walsbyi: limited diversity in a global pond.</title>
        <authorList>
            <person name="Dyall-Smith M."/>
            <person name="Pfeiffer F."/>
            <person name="Klee K."/>
            <person name="Palm P."/>
            <person name="Gross K."/>
            <person name="Schuster S.C."/>
            <person name="Rampp M."/>
            <person name="Oesterhelt D."/>
        </authorList>
    </citation>
    <scope>NUCLEOTIDE SEQUENCE [LARGE SCALE GENOMIC DNA]</scope>
    <source>
        <strain evidence="3">DSM 16854 / JCM 12705 / C23</strain>
    </source>
</reference>
<dbReference type="InterPro" id="IPR011545">
    <property type="entry name" value="DEAD/DEAH_box_helicase_dom"/>
</dbReference>
<sequence>MSELPRSSIRLKGLALREYSSSSYPVNDILPHRHQWALHDALTNDVPGAFVNDAPTGAGKTLSWLAPTVSEGLDTVTVYPTNALIEDQRENIESLLSNIDGGDDVHLLPISSEILQDEHATEYDVDSNGKVLSYLLRDAFQRPETVILLTNPDIFVLLRREIYYKRIDGINLFEVAVVDEFHRATRKEQNTLLFLLDEMQEADTEICRLSYLIFLSATPDEKLAERFDKAVSTSYYPLTDFGWRDTPHPAITEDDNPVIAFSPGQLPTAYRPVLPPVELQLHPAATFQTATCLSEEQEETVDRFSQGRTVLMLDGIHEVDEVYRLLQDSELDTIERIDGFHSKDIVDKLDRFDTLISNSAVEVGVDFDTDQVLFSAHSAASFFQRLGRLRTREETSNAYAYIPSHVYNELQQEIKEFDTEWINRNRFEQLVKQHYIDNSTPESFDWRYSAVEAYHHVENRVENAPSDETVSIRKEGWKRIDRHFFRLHGSVISKQDLSRCHEAVQTKILDKLQMYRGESLQLLVYDPDQRVVQNYNMTYLLRHGNLRLLGRDEFLTRVPDHLEEDVLRVERYSIGYCIYYGTYDSDSSGDDGEYTGRELYFKPTGELYSLLSEGQRQTREPKVSTGLEVETSPDIDGLGQLKINLSETELLCYPIEGHVNEISKQYPIGKFGFVYPLLNPEGDPAAIAFSHDALYLYCRVQDQQESDVLNTEVDEL</sequence>
<dbReference type="InterPro" id="IPR014001">
    <property type="entry name" value="Helicase_ATP-bd"/>
</dbReference>
<dbReference type="GO" id="GO:0016887">
    <property type="term" value="F:ATP hydrolysis activity"/>
    <property type="evidence" value="ECO:0007669"/>
    <property type="project" value="TreeGrafter"/>
</dbReference>
<dbReference type="PANTHER" id="PTHR47962">
    <property type="entry name" value="ATP-DEPENDENT HELICASE LHR-RELATED-RELATED"/>
    <property type="match status" value="1"/>
</dbReference>
<dbReference type="Proteomes" id="UP000007954">
    <property type="component" value="Chromosome"/>
</dbReference>
<dbReference type="SUPFAM" id="SSF52540">
    <property type="entry name" value="P-loop containing nucleoside triphosphate hydrolases"/>
    <property type="match status" value="1"/>
</dbReference>
<dbReference type="SMART" id="SM00487">
    <property type="entry name" value="DEXDc"/>
    <property type="match status" value="1"/>
</dbReference>
<gene>
    <name evidence="2" type="primary">cas3A</name>
    <name evidence="2" type="ordered locus">Hqrw_1375</name>
</gene>
<evidence type="ECO:0000313" key="2">
    <source>
        <dbReference type="EMBL" id="CCC39330.1"/>
    </source>
</evidence>
<dbReference type="InterPro" id="IPR017575">
    <property type="entry name" value="CRISPR-assoc_helicase_Cas3"/>
</dbReference>
<dbReference type="GeneID" id="12446024"/>
<accession>G0LHU2</accession>
<dbReference type="KEGG" id="hwc:Hqrw_1375"/>
<dbReference type="AlphaFoldDB" id="G0LHU2"/>
<dbReference type="EC" id="3.6.4.-" evidence="2"/>
<name>G0LHU2_HALWC</name>
<dbReference type="Gene3D" id="3.40.50.300">
    <property type="entry name" value="P-loop containing nucleotide triphosphate hydrolases"/>
    <property type="match status" value="1"/>
</dbReference>
<keyword evidence="2" id="KW-0378">Hydrolase</keyword>
<dbReference type="InterPro" id="IPR052511">
    <property type="entry name" value="ATP-dep_Helicase"/>
</dbReference>
<dbReference type="GO" id="GO:0140097">
    <property type="term" value="F:catalytic activity, acting on DNA"/>
    <property type="evidence" value="ECO:0007669"/>
    <property type="project" value="UniProtKB-ARBA"/>
</dbReference>
<dbReference type="NCBIfam" id="TIGR03158">
    <property type="entry name" value="cas3_cyano"/>
    <property type="match status" value="1"/>
</dbReference>
<dbReference type="GO" id="GO:0120545">
    <property type="term" value="F:nucleic acid conformation isomerase activity"/>
    <property type="evidence" value="ECO:0007669"/>
    <property type="project" value="UniProtKB-ARBA"/>
</dbReference>
<proteinExistence type="predicted"/>
<dbReference type="InterPro" id="IPR027417">
    <property type="entry name" value="P-loop_NTPase"/>
</dbReference>
<dbReference type="Pfam" id="PF00270">
    <property type="entry name" value="DEAD"/>
    <property type="match status" value="1"/>
</dbReference>
<dbReference type="HOGENOM" id="CLU_397741_0_0_2"/>
<dbReference type="PROSITE" id="PS51192">
    <property type="entry name" value="HELICASE_ATP_BIND_1"/>
    <property type="match status" value="1"/>
</dbReference>
<dbReference type="GO" id="GO:0005524">
    <property type="term" value="F:ATP binding"/>
    <property type="evidence" value="ECO:0007669"/>
    <property type="project" value="InterPro"/>
</dbReference>
<dbReference type="GO" id="GO:0003677">
    <property type="term" value="F:DNA binding"/>
    <property type="evidence" value="ECO:0007669"/>
    <property type="project" value="TreeGrafter"/>
</dbReference>
<feature type="domain" description="Helicase ATP-binding" evidence="1">
    <location>
        <begin position="41"/>
        <end position="237"/>
    </location>
</feature>
<dbReference type="PANTHER" id="PTHR47962:SF5">
    <property type="entry name" value="ATP-DEPENDENT HELICASE LHR-RELATED"/>
    <property type="match status" value="1"/>
</dbReference>
<dbReference type="EMBL" id="FR746099">
    <property type="protein sequence ID" value="CCC39330.1"/>
    <property type="molecule type" value="Genomic_DNA"/>
</dbReference>
<evidence type="ECO:0000313" key="3">
    <source>
        <dbReference type="Proteomes" id="UP000007954"/>
    </source>
</evidence>
<dbReference type="RefSeq" id="WP_014555214.1">
    <property type="nucleotide sequence ID" value="NC_017459.1"/>
</dbReference>
<dbReference type="OrthoDB" id="36796at2157"/>
<protein>
    <submittedName>
        <fullName evidence="2">CRISPR-associated helicase Cas3</fullName>
        <ecNumber evidence="2">3.6.4.-</ecNumber>
    </submittedName>
</protein>